<gene>
    <name evidence="1" type="ORF">FB45DRAFT_879042</name>
</gene>
<dbReference type="Proteomes" id="UP001221142">
    <property type="component" value="Unassembled WGS sequence"/>
</dbReference>
<reference evidence="1" key="1">
    <citation type="submission" date="2023-03" db="EMBL/GenBank/DDBJ databases">
        <title>Massive genome expansion in bonnet fungi (Mycena s.s.) driven by repeated elements and novel gene families across ecological guilds.</title>
        <authorList>
            <consortium name="Lawrence Berkeley National Laboratory"/>
            <person name="Harder C.B."/>
            <person name="Miyauchi S."/>
            <person name="Viragh M."/>
            <person name="Kuo A."/>
            <person name="Thoen E."/>
            <person name="Andreopoulos B."/>
            <person name="Lu D."/>
            <person name="Skrede I."/>
            <person name="Drula E."/>
            <person name="Henrissat B."/>
            <person name="Morin E."/>
            <person name="Kohler A."/>
            <person name="Barry K."/>
            <person name="LaButti K."/>
            <person name="Morin E."/>
            <person name="Salamov A."/>
            <person name="Lipzen A."/>
            <person name="Mereny Z."/>
            <person name="Hegedus B."/>
            <person name="Baldrian P."/>
            <person name="Stursova M."/>
            <person name="Weitz H."/>
            <person name="Taylor A."/>
            <person name="Grigoriev I.V."/>
            <person name="Nagy L.G."/>
            <person name="Martin F."/>
            <person name="Kauserud H."/>
        </authorList>
    </citation>
    <scope>NUCLEOTIDE SEQUENCE</scope>
    <source>
        <strain evidence="1">9284</strain>
    </source>
</reference>
<evidence type="ECO:0000313" key="2">
    <source>
        <dbReference type="Proteomes" id="UP001221142"/>
    </source>
</evidence>
<dbReference type="EMBL" id="JARKIF010000066">
    <property type="protein sequence ID" value="KAJ7605888.1"/>
    <property type="molecule type" value="Genomic_DNA"/>
</dbReference>
<proteinExistence type="predicted"/>
<sequence length="183" mass="21482">MYTAHEGHSTHKELLQTQVASSTVVSHLEQSPNYNRKGISILYSCEPDERVLNALEDFDLLPFCEKFRADHRSAYRDYHHSGFMDVKWFDKMLNWIRIASFPQPELIRLWEQVQNETRKYFHLLGPGRAFSEPMMVADPRNGHDFPVFQAVVNRSNEYRGVSQCSRGEKAVLRKWIKPRRGEV</sequence>
<dbReference type="AlphaFoldDB" id="A0AAD7F6V4"/>
<evidence type="ECO:0000313" key="1">
    <source>
        <dbReference type="EMBL" id="KAJ7605888.1"/>
    </source>
</evidence>
<comment type="caution">
    <text evidence="1">The sequence shown here is derived from an EMBL/GenBank/DDBJ whole genome shotgun (WGS) entry which is preliminary data.</text>
</comment>
<accession>A0AAD7F6V4</accession>
<protein>
    <submittedName>
        <fullName evidence="1">Uncharacterized protein</fullName>
    </submittedName>
</protein>
<keyword evidence="2" id="KW-1185">Reference proteome</keyword>
<name>A0AAD7F6V4_9AGAR</name>
<organism evidence="1 2">
    <name type="scientific">Roridomyces roridus</name>
    <dbReference type="NCBI Taxonomy" id="1738132"/>
    <lineage>
        <taxon>Eukaryota</taxon>
        <taxon>Fungi</taxon>
        <taxon>Dikarya</taxon>
        <taxon>Basidiomycota</taxon>
        <taxon>Agaricomycotina</taxon>
        <taxon>Agaricomycetes</taxon>
        <taxon>Agaricomycetidae</taxon>
        <taxon>Agaricales</taxon>
        <taxon>Marasmiineae</taxon>
        <taxon>Mycenaceae</taxon>
        <taxon>Roridomyces</taxon>
    </lineage>
</organism>